<gene>
    <name evidence="4" type="ORF">BWQ96_07610</name>
</gene>
<evidence type="ECO:0000256" key="2">
    <source>
        <dbReference type="ARBA" id="ARBA00006181"/>
    </source>
</evidence>
<dbReference type="InterPro" id="IPR036980">
    <property type="entry name" value="RNase_P/MRP_Rpp29_sf"/>
</dbReference>
<evidence type="ECO:0000256" key="1">
    <source>
        <dbReference type="ARBA" id="ARBA00004123"/>
    </source>
</evidence>
<evidence type="ECO:0000256" key="3">
    <source>
        <dbReference type="SAM" id="MobiDB-lite"/>
    </source>
</evidence>
<dbReference type="EMBL" id="NBIV01000154">
    <property type="protein sequence ID" value="PXF42667.1"/>
    <property type="molecule type" value="Genomic_DNA"/>
</dbReference>
<name>A0A2V3IKS2_9FLOR</name>
<dbReference type="Proteomes" id="UP000247409">
    <property type="component" value="Unassembled WGS sequence"/>
</dbReference>
<dbReference type="SMART" id="SM00538">
    <property type="entry name" value="POP4"/>
    <property type="match status" value="1"/>
</dbReference>
<dbReference type="PANTHER" id="PTHR13348:SF0">
    <property type="entry name" value="RIBONUCLEASE P PROTEIN SUBUNIT P29"/>
    <property type="match status" value="1"/>
</dbReference>
<evidence type="ECO:0000313" key="5">
    <source>
        <dbReference type="Proteomes" id="UP000247409"/>
    </source>
</evidence>
<dbReference type="SUPFAM" id="SSF101744">
    <property type="entry name" value="Rof/RNase P subunit-like"/>
    <property type="match status" value="1"/>
</dbReference>
<dbReference type="Gene3D" id="2.30.30.210">
    <property type="entry name" value="Ribonuclease P/MRP, subunit p29"/>
    <property type="match status" value="1"/>
</dbReference>
<organism evidence="4 5">
    <name type="scientific">Gracilariopsis chorda</name>
    <dbReference type="NCBI Taxonomy" id="448386"/>
    <lineage>
        <taxon>Eukaryota</taxon>
        <taxon>Rhodophyta</taxon>
        <taxon>Florideophyceae</taxon>
        <taxon>Rhodymeniophycidae</taxon>
        <taxon>Gracilariales</taxon>
        <taxon>Gracilariaceae</taxon>
        <taxon>Gracilariopsis</taxon>
    </lineage>
</organism>
<keyword evidence="5" id="KW-1185">Reference proteome</keyword>
<proteinExistence type="inferred from homology"/>
<dbReference type="STRING" id="448386.A0A2V3IKS2"/>
<dbReference type="Pfam" id="PF01868">
    <property type="entry name" value="RNase_P-MRP_p29"/>
    <property type="match status" value="1"/>
</dbReference>
<dbReference type="OrthoDB" id="124041at2759"/>
<dbReference type="GO" id="GO:0006364">
    <property type="term" value="P:rRNA processing"/>
    <property type="evidence" value="ECO:0007669"/>
    <property type="project" value="TreeGrafter"/>
</dbReference>
<dbReference type="InterPro" id="IPR016848">
    <property type="entry name" value="RNase_P/MRP_Rpp29-subunit"/>
</dbReference>
<dbReference type="AlphaFoldDB" id="A0A2V3IKS2"/>
<comment type="similarity">
    <text evidence="2">Belongs to the eukaryotic/archaeal RNase P protein component 1 family.</text>
</comment>
<dbReference type="InterPro" id="IPR002730">
    <property type="entry name" value="Rpp29/RNP1"/>
</dbReference>
<dbReference type="GO" id="GO:0000172">
    <property type="term" value="C:ribonuclease MRP complex"/>
    <property type="evidence" value="ECO:0007669"/>
    <property type="project" value="InterPro"/>
</dbReference>
<dbReference type="InterPro" id="IPR023534">
    <property type="entry name" value="Rof/RNase_P-like"/>
</dbReference>
<dbReference type="PANTHER" id="PTHR13348">
    <property type="entry name" value="RIBONUCLEASE P SUBUNIT P29"/>
    <property type="match status" value="1"/>
</dbReference>
<dbReference type="GO" id="GO:0030677">
    <property type="term" value="C:ribonuclease P complex"/>
    <property type="evidence" value="ECO:0007669"/>
    <property type="project" value="InterPro"/>
</dbReference>
<comment type="subcellular location">
    <subcellularLocation>
        <location evidence="1">Nucleus</location>
    </subcellularLocation>
</comment>
<accession>A0A2V3IKS2</accession>
<protein>
    <submittedName>
        <fullName evidence="4">Ribonuclease P protein subunit p29</fullName>
    </submittedName>
</protein>
<comment type="caution">
    <text evidence="4">The sequence shown here is derived from an EMBL/GenBank/DDBJ whole genome shotgun (WGS) entry which is preliminary data.</text>
</comment>
<dbReference type="GO" id="GO:0033204">
    <property type="term" value="F:ribonuclease P RNA binding"/>
    <property type="evidence" value="ECO:0007669"/>
    <property type="project" value="InterPro"/>
</dbReference>
<dbReference type="GO" id="GO:0001682">
    <property type="term" value="P:tRNA 5'-leader removal"/>
    <property type="evidence" value="ECO:0007669"/>
    <property type="project" value="InterPro"/>
</dbReference>
<feature type="region of interest" description="Disordered" evidence="3">
    <location>
        <begin position="1"/>
        <end position="25"/>
    </location>
</feature>
<dbReference type="GO" id="GO:0005634">
    <property type="term" value="C:nucleus"/>
    <property type="evidence" value="ECO:0007669"/>
    <property type="project" value="UniProtKB-SubCell"/>
</dbReference>
<reference evidence="4 5" key="1">
    <citation type="journal article" date="2018" name="Mol. Biol. Evol.">
        <title>Analysis of the draft genome of the red seaweed Gracilariopsis chorda provides insights into genome size evolution in Rhodophyta.</title>
        <authorList>
            <person name="Lee J."/>
            <person name="Yang E.C."/>
            <person name="Graf L."/>
            <person name="Yang J.H."/>
            <person name="Qiu H."/>
            <person name="Zel Zion U."/>
            <person name="Chan C.X."/>
            <person name="Stephens T.G."/>
            <person name="Weber A.P.M."/>
            <person name="Boo G.H."/>
            <person name="Boo S.M."/>
            <person name="Kim K.M."/>
            <person name="Shin Y."/>
            <person name="Jung M."/>
            <person name="Lee S.J."/>
            <person name="Yim H.S."/>
            <person name="Lee J.H."/>
            <person name="Bhattacharya D."/>
            <person name="Yoon H.S."/>
        </authorList>
    </citation>
    <scope>NUCLEOTIDE SEQUENCE [LARGE SCALE GENOMIC DNA]</scope>
    <source>
        <strain evidence="4 5">SKKU-2015</strain>
        <tissue evidence="4">Whole body</tissue>
    </source>
</reference>
<evidence type="ECO:0000313" key="4">
    <source>
        <dbReference type="EMBL" id="PXF42667.1"/>
    </source>
</evidence>
<sequence>MANKREATLYEPVPSRLGGENARAKSASISRLLPYPEGASRPTDAELNSAIRNKTLLLQDIPRGASNEKDKQVRRTQVAREGKVVLRAEEAKFETYKQLHDLWLSYARKVFRETGQALGDRVLRMDWHGALAHVVRSKDPGLVGATGILVAETANTVVLVTRRNRAITVPKNVSVMQFTVDNHTVELILPALCFRASERSARKIKKKHNNYL</sequence>